<dbReference type="Proteomes" id="UP000285951">
    <property type="component" value="Unassembled WGS sequence"/>
</dbReference>
<name>A0A7M4D755_9BACT</name>
<evidence type="ECO:0000313" key="4">
    <source>
        <dbReference type="Proteomes" id="UP000285951"/>
    </source>
</evidence>
<dbReference type="Gene3D" id="2.60.120.10">
    <property type="entry name" value="Jelly Rolls"/>
    <property type="match status" value="1"/>
</dbReference>
<reference evidence="2 5" key="2">
    <citation type="submission" date="2019-12" db="EMBL/GenBank/DDBJ databases">
        <title>Draft genome sequence of Labilibaculum sp. strain 44 isolated from deep waters of Black Sea.</title>
        <authorList>
            <person name="Yadav S."/>
            <person name="Villanueva L."/>
        </authorList>
    </citation>
    <scope>NUCLEOTIDE SEQUENCE [LARGE SCALE GENOMIC DNA]</scope>
    <source>
        <strain evidence="2 5">44</strain>
    </source>
</reference>
<evidence type="ECO:0000313" key="3">
    <source>
        <dbReference type="EMBL" id="MVB07689.1"/>
    </source>
</evidence>
<gene>
    <name evidence="3" type="ORF">DWB62_011730</name>
    <name evidence="2" type="ORF">GNY23_11730</name>
</gene>
<evidence type="ECO:0000313" key="5">
    <source>
        <dbReference type="Proteomes" id="UP000462449"/>
    </source>
</evidence>
<dbReference type="InterPro" id="IPR014710">
    <property type="entry name" value="RmlC-like_jellyroll"/>
</dbReference>
<dbReference type="AlphaFoldDB" id="A0A7M4D755"/>
<dbReference type="RefSeq" id="WP_156196110.1">
    <property type="nucleotide sequence ID" value="NZ_QTZN02000025.1"/>
</dbReference>
<sequence>MKVSNINNCLNSINTDEKVGVKVAFLTGDEKMSVFAIELTKGQFIPAHYHKKDIETYFILNGYGIVYTGTIENDDILWNPEKEVNTGDCFTIYPGEIHGFKNISEGTLRIIATAPLIHSQDDRYFIETQKSPNR</sequence>
<evidence type="ECO:0000259" key="1">
    <source>
        <dbReference type="Pfam" id="PF07883"/>
    </source>
</evidence>
<evidence type="ECO:0000313" key="2">
    <source>
        <dbReference type="EMBL" id="MUP38484.1"/>
    </source>
</evidence>
<comment type="caution">
    <text evidence="2">The sequence shown here is derived from an EMBL/GenBank/DDBJ whole genome shotgun (WGS) entry which is preliminary data.</text>
</comment>
<feature type="domain" description="Cupin type-2" evidence="1">
    <location>
        <begin position="38"/>
        <end position="112"/>
    </location>
</feature>
<dbReference type="OrthoDB" id="5365817at2"/>
<dbReference type="InterPro" id="IPR011051">
    <property type="entry name" value="RmlC_Cupin_sf"/>
</dbReference>
<protein>
    <submittedName>
        <fullName evidence="2">Cupin domain-containing protein</fullName>
    </submittedName>
</protein>
<keyword evidence="4" id="KW-1185">Reference proteome</keyword>
<organism evidence="2 5">
    <name type="scientific">Labilibaculum euxinus</name>
    <dbReference type="NCBI Taxonomy" id="2686357"/>
    <lineage>
        <taxon>Bacteria</taxon>
        <taxon>Pseudomonadati</taxon>
        <taxon>Bacteroidota</taxon>
        <taxon>Bacteroidia</taxon>
        <taxon>Marinilabiliales</taxon>
        <taxon>Marinifilaceae</taxon>
        <taxon>Labilibaculum</taxon>
    </lineage>
</organism>
<dbReference type="SUPFAM" id="SSF51182">
    <property type="entry name" value="RmlC-like cupins"/>
    <property type="match status" value="1"/>
</dbReference>
<dbReference type="Pfam" id="PF07883">
    <property type="entry name" value="Cupin_2"/>
    <property type="match status" value="1"/>
</dbReference>
<dbReference type="Proteomes" id="UP000462449">
    <property type="component" value="Unassembled WGS sequence"/>
</dbReference>
<dbReference type="InterPro" id="IPR013096">
    <property type="entry name" value="Cupin_2"/>
</dbReference>
<accession>A0A7M4D755</accession>
<reference evidence="3 4" key="1">
    <citation type="submission" date="2019-11" db="EMBL/GenBank/DDBJ databases">
        <title>Draft genome sequence of Labilibaculum sp. strain SYP isolated from Black Sea.</title>
        <authorList>
            <person name="Yadav S."/>
            <person name="Villanueva L."/>
        </authorList>
    </citation>
    <scope>NUCLEOTIDE SEQUENCE [LARGE SCALE GENOMIC DNA]</scope>
    <source>
        <strain evidence="3 4">44</strain>
    </source>
</reference>
<proteinExistence type="predicted"/>
<dbReference type="EMBL" id="QTZN02000025">
    <property type="protein sequence ID" value="MVB07689.1"/>
    <property type="molecule type" value="Genomic_DNA"/>
</dbReference>
<dbReference type="EMBL" id="WOTW01000025">
    <property type="protein sequence ID" value="MUP38484.1"/>
    <property type="molecule type" value="Genomic_DNA"/>
</dbReference>